<feature type="chain" id="PRO_5020756512" evidence="1">
    <location>
        <begin position="34"/>
        <end position="946"/>
    </location>
</feature>
<sequence length="946" mass="93764">MSKAQHLLPSSRKRLTTAVLMALSAMAAAPAMAVPSDDFNCMWGNSALETVNDTRTLKCRLGEYPSSATSLHVTSTGLIQVAGDTGVVLNASGTALGSILNEGEISATGTAGQSAAMPATSATAGGSANGISMLSGTITDITNSGTAIRGTGGNGGGGGGTMMSGANGGDGNGIRAANGTIGNLTNSSTIAGSGGNGGSTVMAGPGSGGNGSGIYLTSSATLTTLANTGTISGIGGNSGSAAGMSASAGTGTGISLTSGATLTTLTNSGTISGIGGSNTGIGTSGTGKGISAVNSTIGTLTNDGTISGTGGTVGIGGGVAGAGYGLAIDNSTVDAIINNGVISGSTAAISLTGTTTVTNGITNTGQINGNVFLNGATLNLNGTTGSVSGTVQGIAGSTVNVNGTFTSGNTFNVGTFNIANGGRFTMGHGVTTSAGVNNAGTLAVAAGNTVTIIGDYTQAASGQFETGLSDANTYGKLIVTGTADLSASNKINVNVVGAPALVAGTSAQPGVISAATLNAGPALTVTDNSALFDFIATKNGNAIDLCVAHAGSTTCSATPDPAPTPTPAPAPSITVLSSVTNTRNTPGLGAAQVFDNLIAQGNTVAAPMVPIITALGTLPTEQAVSDAVRQTLPLMTAGMAEVNSAALQATNRVIQSRQEANRGLSSGDEFIGDRQIWFKPVGSWARQDDRNNVSGYKADTYGMVFGVDRVVSDQVRLGGAFSYMHSSVDSNTGMQHATVDGYRLIGYGSYSLDPRTDLSFQADVGTGRNKGNRAINFGGLNAVATSSYSSWNAHVGAGLGRIFDIDAKSTFTPSARIDYTYIRDNAYTETGANALNLNVAKNSTDELILAVDGKLNYAVSRSTILSANLGGGYDVLSSQSSINAAYVGGGGQFVTRGLDPSPWLVRGGLGLTVTNGNAMEVTARYDIERRDGFANHTASVKLRMPF</sequence>
<dbReference type="RefSeq" id="WP_165973757.1">
    <property type="nucleotide sequence ID" value="NZ_SLZQ01000003.1"/>
</dbReference>
<feature type="signal peptide" evidence="1">
    <location>
        <begin position="1"/>
        <end position="33"/>
    </location>
</feature>
<proteinExistence type="predicted"/>
<evidence type="ECO:0000313" key="3">
    <source>
        <dbReference type="EMBL" id="TCS37987.1"/>
    </source>
</evidence>
<dbReference type="NCBIfam" id="TIGR01414">
    <property type="entry name" value="autotrans_barl"/>
    <property type="match status" value="1"/>
</dbReference>
<keyword evidence="1" id="KW-0732">Signal</keyword>
<dbReference type="InterPro" id="IPR006315">
    <property type="entry name" value="OM_autotransptr_brl_dom"/>
</dbReference>
<dbReference type="EMBL" id="SLZQ01000003">
    <property type="protein sequence ID" value="TCS37987.1"/>
    <property type="molecule type" value="Genomic_DNA"/>
</dbReference>
<dbReference type="AlphaFoldDB" id="A0A4R3HXD4"/>
<keyword evidence="4" id="KW-1185">Reference proteome</keyword>
<dbReference type="Gene3D" id="2.40.128.130">
    <property type="entry name" value="Autotransporter beta-domain"/>
    <property type="match status" value="1"/>
</dbReference>
<dbReference type="GO" id="GO:0019867">
    <property type="term" value="C:outer membrane"/>
    <property type="evidence" value="ECO:0007669"/>
    <property type="project" value="InterPro"/>
</dbReference>
<name>A0A4R3HXD4_PAULE</name>
<dbReference type="InterPro" id="IPR005546">
    <property type="entry name" value="Autotransporte_beta"/>
</dbReference>
<reference evidence="3 4" key="1">
    <citation type="submission" date="2019-03" db="EMBL/GenBank/DDBJ databases">
        <title>Genomic Encyclopedia of Type Strains, Phase IV (KMG-IV): sequencing the most valuable type-strain genomes for metagenomic binning, comparative biology and taxonomic classification.</title>
        <authorList>
            <person name="Goeker M."/>
        </authorList>
    </citation>
    <scope>NUCLEOTIDE SEQUENCE [LARGE SCALE GENOMIC DNA]</scope>
    <source>
        <strain evidence="3 4">DSM 7445</strain>
    </source>
</reference>
<evidence type="ECO:0000313" key="4">
    <source>
        <dbReference type="Proteomes" id="UP000295382"/>
    </source>
</evidence>
<dbReference type="Pfam" id="PF03797">
    <property type="entry name" value="Autotransporter"/>
    <property type="match status" value="1"/>
</dbReference>
<protein>
    <submittedName>
        <fullName evidence="3">Outer membrane autotransporter protein</fullName>
    </submittedName>
</protein>
<evidence type="ECO:0000256" key="1">
    <source>
        <dbReference type="SAM" id="SignalP"/>
    </source>
</evidence>
<comment type="caution">
    <text evidence="3">The sequence shown here is derived from an EMBL/GenBank/DDBJ whole genome shotgun (WGS) entry which is preliminary data.</text>
</comment>
<organism evidence="3 4">
    <name type="scientific">Paucimonas lemoignei</name>
    <name type="common">Pseudomonas lemoignei</name>
    <dbReference type="NCBI Taxonomy" id="29443"/>
    <lineage>
        <taxon>Bacteria</taxon>
        <taxon>Pseudomonadati</taxon>
        <taxon>Pseudomonadota</taxon>
        <taxon>Betaproteobacteria</taxon>
        <taxon>Burkholderiales</taxon>
        <taxon>Burkholderiaceae</taxon>
        <taxon>Paucimonas</taxon>
    </lineage>
</organism>
<dbReference type="Proteomes" id="UP000295382">
    <property type="component" value="Unassembled WGS sequence"/>
</dbReference>
<gene>
    <name evidence="3" type="ORF">EDC30_103279</name>
</gene>
<dbReference type="SMART" id="SM00869">
    <property type="entry name" value="Autotransporter"/>
    <property type="match status" value="1"/>
</dbReference>
<evidence type="ECO:0000259" key="2">
    <source>
        <dbReference type="PROSITE" id="PS51208"/>
    </source>
</evidence>
<dbReference type="InterPro" id="IPR036709">
    <property type="entry name" value="Autotransporte_beta_dom_sf"/>
</dbReference>
<accession>A0A4R3HXD4</accession>
<feature type="domain" description="Autotransporter" evidence="2">
    <location>
        <begin position="669"/>
        <end position="946"/>
    </location>
</feature>
<dbReference type="PROSITE" id="PS51208">
    <property type="entry name" value="AUTOTRANSPORTER"/>
    <property type="match status" value="1"/>
</dbReference>
<dbReference type="SUPFAM" id="SSF103515">
    <property type="entry name" value="Autotransporter"/>
    <property type="match status" value="1"/>
</dbReference>